<keyword evidence="1" id="KW-1133">Transmembrane helix</keyword>
<dbReference type="Proteomes" id="UP000478892">
    <property type="component" value="Unassembled WGS sequence"/>
</dbReference>
<keyword evidence="1" id="KW-0812">Transmembrane</keyword>
<gene>
    <name evidence="3" type="ORF">GO984_10175</name>
</gene>
<feature type="transmembrane region" description="Helical" evidence="1">
    <location>
        <begin position="199"/>
        <end position="219"/>
    </location>
</feature>
<feature type="transmembrane region" description="Helical" evidence="1">
    <location>
        <begin position="231"/>
        <end position="250"/>
    </location>
</feature>
<dbReference type="PANTHER" id="PTHR22911:SF135">
    <property type="entry name" value="BLR4310 PROTEIN"/>
    <property type="match status" value="1"/>
</dbReference>
<keyword evidence="4" id="KW-1185">Reference proteome</keyword>
<feature type="transmembrane region" description="Helical" evidence="1">
    <location>
        <begin position="257"/>
        <end position="277"/>
    </location>
</feature>
<dbReference type="Pfam" id="PF00892">
    <property type="entry name" value="EamA"/>
    <property type="match status" value="1"/>
</dbReference>
<feature type="transmembrane region" description="Helical" evidence="1">
    <location>
        <begin position="33"/>
        <end position="51"/>
    </location>
</feature>
<organism evidence="3 4">
    <name type="scientific">Parasedimentitalea huanghaiensis</name>
    <dbReference type="NCBI Taxonomy" id="2682100"/>
    <lineage>
        <taxon>Bacteria</taxon>
        <taxon>Pseudomonadati</taxon>
        <taxon>Pseudomonadota</taxon>
        <taxon>Alphaproteobacteria</taxon>
        <taxon>Rhodobacterales</taxon>
        <taxon>Paracoccaceae</taxon>
        <taxon>Parasedimentitalea</taxon>
    </lineage>
</organism>
<comment type="caution">
    <text evidence="3">The sequence shown here is derived from an EMBL/GenBank/DDBJ whole genome shotgun (WGS) entry which is preliminary data.</text>
</comment>
<name>A0A6L6WFG1_9RHOB</name>
<feature type="transmembrane region" description="Helical" evidence="1">
    <location>
        <begin position="93"/>
        <end position="115"/>
    </location>
</feature>
<feature type="transmembrane region" description="Helical" evidence="1">
    <location>
        <begin position="63"/>
        <end position="81"/>
    </location>
</feature>
<feature type="transmembrane region" description="Helical" evidence="1">
    <location>
        <begin position="283"/>
        <end position="303"/>
    </location>
</feature>
<dbReference type="SUPFAM" id="SSF103481">
    <property type="entry name" value="Multidrug resistance efflux transporter EmrE"/>
    <property type="match status" value="2"/>
</dbReference>
<reference evidence="3 4" key="1">
    <citation type="submission" date="2019-12" db="EMBL/GenBank/DDBJ databases">
        <authorList>
            <person name="Zhang Y.-J."/>
        </authorList>
    </citation>
    <scope>NUCLEOTIDE SEQUENCE [LARGE SCALE GENOMIC DNA]</scope>
    <source>
        <strain evidence="3 4">CY05</strain>
    </source>
</reference>
<feature type="transmembrane region" description="Helical" evidence="1">
    <location>
        <begin position="121"/>
        <end position="142"/>
    </location>
</feature>
<accession>A0A6L6WFG1</accession>
<evidence type="ECO:0000313" key="4">
    <source>
        <dbReference type="Proteomes" id="UP000478892"/>
    </source>
</evidence>
<dbReference type="PANTHER" id="PTHR22911">
    <property type="entry name" value="ACYL-MALONYL CONDENSING ENZYME-RELATED"/>
    <property type="match status" value="1"/>
</dbReference>
<proteinExistence type="predicted"/>
<dbReference type="GO" id="GO:0016020">
    <property type="term" value="C:membrane"/>
    <property type="evidence" value="ECO:0007669"/>
    <property type="project" value="InterPro"/>
</dbReference>
<keyword evidence="1" id="KW-0472">Membrane</keyword>
<evidence type="ECO:0000259" key="2">
    <source>
        <dbReference type="Pfam" id="PF00892"/>
    </source>
</evidence>
<evidence type="ECO:0000256" key="1">
    <source>
        <dbReference type="SAM" id="Phobius"/>
    </source>
</evidence>
<dbReference type="InterPro" id="IPR000620">
    <property type="entry name" value="EamA_dom"/>
</dbReference>
<dbReference type="AlphaFoldDB" id="A0A6L6WFG1"/>
<sequence length="313" mass="32598">MTKPILIAGGIKVAIGKQQVSEAVFAQRNGHQLGLLLVTVSAVAWSTAGLFTRLIPLDTGTILVWRGVFGAVGILTLAFAIQGRNAIRDIRKMGGAGWSFAMVSAVGMLCFITSLRMTTVAHVSIIYATVPLVAAALAWVLIGERPARSAVVASVFSLFGVGIIVGLGAEGNLVGNVLAFGMTFSLAVMMVISRRFQDIPILPAACVSALLSSVAAFPFSNGLFVSGYDMSLLALFGLVNSAIGLALFTVGARMIPAIETALIGALDAPLAPIWVWLCFAEIPSAETITGGAMVFIAVVLHILQQSGQSTKTH</sequence>
<feature type="domain" description="EamA" evidence="2">
    <location>
        <begin position="33"/>
        <end position="165"/>
    </location>
</feature>
<feature type="transmembrane region" description="Helical" evidence="1">
    <location>
        <begin position="149"/>
        <end position="167"/>
    </location>
</feature>
<feature type="transmembrane region" description="Helical" evidence="1">
    <location>
        <begin position="173"/>
        <end position="192"/>
    </location>
</feature>
<evidence type="ECO:0000313" key="3">
    <source>
        <dbReference type="EMBL" id="MVO16180.1"/>
    </source>
</evidence>
<dbReference type="EMBL" id="WQLV01000005">
    <property type="protein sequence ID" value="MVO16180.1"/>
    <property type="molecule type" value="Genomic_DNA"/>
</dbReference>
<protein>
    <submittedName>
        <fullName evidence="3">EamA family transporter</fullName>
    </submittedName>
</protein>
<dbReference type="InterPro" id="IPR037185">
    <property type="entry name" value="EmrE-like"/>
</dbReference>
<dbReference type="RefSeq" id="WP_157022429.1">
    <property type="nucleotide sequence ID" value="NZ_WQLV01000005.1"/>
</dbReference>